<dbReference type="EMBL" id="KQ483447">
    <property type="protein sequence ID" value="KYP50874.1"/>
    <property type="molecule type" value="Genomic_DNA"/>
</dbReference>
<gene>
    <name evidence="1" type="ORF">KK1_027339</name>
</gene>
<evidence type="ECO:0000313" key="1">
    <source>
        <dbReference type="EMBL" id="KYP50874.1"/>
    </source>
</evidence>
<dbReference type="Gramene" id="C.cajan_28583.t">
    <property type="protein sequence ID" value="C.cajan_28583.t.cds1"/>
    <property type="gene ID" value="C.cajan_28583"/>
</dbReference>
<sequence>MRNHLMRCKENPNREVFKRQKLSSSAIEGVSVGPSPTISIFDQNASRMKLVKMFVKFELPFLFVEDDDFRDFVSCVGLKKSRYGHF</sequence>
<protein>
    <submittedName>
        <fullName evidence="1">Uncharacterized protein</fullName>
    </submittedName>
</protein>
<dbReference type="Proteomes" id="UP000075243">
    <property type="component" value="Unassembled WGS sequence"/>
</dbReference>
<reference evidence="1" key="1">
    <citation type="journal article" date="2012" name="Nat. Biotechnol.">
        <title>Draft genome sequence of pigeonpea (Cajanus cajan), an orphan legume crop of resource-poor farmers.</title>
        <authorList>
            <person name="Varshney R.K."/>
            <person name="Chen W."/>
            <person name="Li Y."/>
            <person name="Bharti A.K."/>
            <person name="Saxena R.K."/>
            <person name="Schlueter J.A."/>
            <person name="Donoghue M.T."/>
            <person name="Azam S."/>
            <person name="Fan G."/>
            <person name="Whaley A.M."/>
            <person name="Farmer A.D."/>
            <person name="Sheridan J."/>
            <person name="Iwata A."/>
            <person name="Tuteja R."/>
            <person name="Penmetsa R.V."/>
            <person name="Wu W."/>
            <person name="Upadhyaya H.D."/>
            <person name="Yang S.P."/>
            <person name="Shah T."/>
            <person name="Saxena K.B."/>
            <person name="Michael T."/>
            <person name="McCombie W.R."/>
            <person name="Yang B."/>
            <person name="Zhang G."/>
            <person name="Yang H."/>
            <person name="Wang J."/>
            <person name="Spillane C."/>
            <person name="Cook D.R."/>
            <person name="May G.D."/>
            <person name="Xu X."/>
            <person name="Jackson S.A."/>
        </authorList>
    </citation>
    <scope>NUCLEOTIDE SEQUENCE [LARGE SCALE GENOMIC DNA]</scope>
</reference>
<accession>A0A151S7V7</accession>
<keyword evidence="2" id="KW-1185">Reference proteome</keyword>
<evidence type="ECO:0000313" key="2">
    <source>
        <dbReference type="Proteomes" id="UP000075243"/>
    </source>
</evidence>
<organism evidence="1 2">
    <name type="scientific">Cajanus cajan</name>
    <name type="common">Pigeon pea</name>
    <name type="synonym">Cajanus indicus</name>
    <dbReference type="NCBI Taxonomy" id="3821"/>
    <lineage>
        <taxon>Eukaryota</taxon>
        <taxon>Viridiplantae</taxon>
        <taxon>Streptophyta</taxon>
        <taxon>Embryophyta</taxon>
        <taxon>Tracheophyta</taxon>
        <taxon>Spermatophyta</taxon>
        <taxon>Magnoliopsida</taxon>
        <taxon>eudicotyledons</taxon>
        <taxon>Gunneridae</taxon>
        <taxon>Pentapetalae</taxon>
        <taxon>rosids</taxon>
        <taxon>fabids</taxon>
        <taxon>Fabales</taxon>
        <taxon>Fabaceae</taxon>
        <taxon>Papilionoideae</taxon>
        <taxon>50 kb inversion clade</taxon>
        <taxon>NPAAA clade</taxon>
        <taxon>indigoferoid/millettioid clade</taxon>
        <taxon>Phaseoleae</taxon>
        <taxon>Cajanus</taxon>
    </lineage>
</organism>
<proteinExistence type="predicted"/>
<name>A0A151S7V7_CAJCA</name>
<dbReference type="AlphaFoldDB" id="A0A151S7V7"/>